<dbReference type="Pfam" id="PF19054">
    <property type="entry name" value="DUF5753"/>
    <property type="match status" value="1"/>
</dbReference>
<dbReference type="RefSeq" id="WP_192757458.1">
    <property type="nucleotide sequence ID" value="NZ_JADBDZ010000001.1"/>
</dbReference>
<evidence type="ECO:0000259" key="1">
    <source>
        <dbReference type="PROSITE" id="PS50943"/>
    </source>
</evidence>
<dbReference type="InterPro" id="IPR043917">
    <property type="entry name" value="DUF5753"/>
</dbReference>
<protein>
    <submittedName>
        <fullName evidence="2">Transcriptional regulator with XRE-family HTH domain</fullName>
    </submittedName>
</protein>
<dbReference type="EMBL" id="JADBDZ010000001">
    <property type="protein sequence ID" value="MBE1530454.1"/>
    <property type="molecule type" value="Genomic_DNA"/>
</dbReference>
<evidence type="ECO:0000313" key="2">
    <source>
        <dbReference type="EMBL" id="MBE1530454.1"/>
    </source>
</evidence>
<dbReference type="PROSITE" id="PS50943">
    <property type="entry name" value="HTH_CROC1"/>
    <property type="match status" value="1"/>
</dbReference>
<dbReference type="SUPFAM" id="SSF47413">
    <property type="entry name" value="lambda repressor-like DNA-binding domains"/>
    <property type="match status" value="1"/>
</dbReference>
<evidence type="ECO:0000313" key="3">
    <source>
        <dbReference type="Proteomes" id="UP000627838"/>
    </source>
</evidence>
<keyword evidence="3" id="KW-1185">Reference proteome</keyword>
<dbReference type="CDD" id="cd00093">
    <property type="entry name" value="HTH_XRE"/>
    <property type="match status" value="1"/>
</dbReference>
<dbReference type="Proteomes" id="UP000627838">
    <property type="component" value="Unassembled WGS sequence"/>
</dbReference>
<dbReference type="SMART" id="SM00530">
    <property type="entry name" value="HTH_XRE"/>
    <property type="match status" value="1"/>
</dbReference>
<proteinExistence type="predicted"/>
<dbReference type="Gene3D" id="1.10.260.40">
    <property type="entry name" value="lambda repressor-like DNA-binding domains"/>
    <property type="match status" value="1"/>
</dbReference>
<dbReference type="InterPro" id="IPR001387">
    <property type="entry name" value="Cro/C1-type_HTH"/>
</dbReference>
<name>A0ABR9JIR5_9ACTN</name>
<gene>
    <name evidence="2" type="ORF">H4W34_000287</name>
</gene>
<organism evidence="2 3">
    <name type="scientific">Actinomadura algeriensis</name>
    <dbReference type="NCBI Taxonomy" id="1679523"/>
    <lineage>
        <taxon>Bacteria</taxon>
        <taxon>Bacillati</taxon>
        <taxon>Actinomycetota</taxon>
        <taxon>Actinomycetes</taxon>
        <taxon>Streptosporangiales</taxon>
        <taxon>Thermomonosporaceae</taxon>
        <taxon>Actinomadura</taxon>
    </lineage>
</organism>
<accession>A0ABR9JIR5</accession>
<dbReference type="Pfam" id="PF13560">
    <property type="entry name" value="HTH_31"/>
    <property type="match status" value="1"/>
</dbReference>
<feature type="domain" description="HTH cro/C1-type" evidence="1">
    <location>
        <begin position="15"/>
        <end position="69"/>
    </location>
</feature>
<sequence length="288" mass="32727">MSTSIVLRRRLAAELRTLRHKAGLSQEELAEHLGAAVSKIVRIENAQSTVSLSDLRVMLALYSVPSKDQESLLELARNARKRQGWWSAYRDLLPSKYVALEAEASDIYNYEPTHIPGLLQTEEYSRALQSADRRLHQEDIDRYVAARMTRQESLWRDEPSLSLHAIIDEAALHRIIGGPEVMAAQLRRIEEATQRPNITVKIMPFGTGAYPSLGVPFVILGFRDPRDPDVVLVEGRGENYFESAEEVAMFRADWIEIDRMATSATDVPRLIRDIIKEIVPWQKQKDPA</sequence>
<dbReference type="InterPro" id="IPR010982">
    <property type="entry name" value="Lambda_DNA-bd_dom_sf"/>
</dbReference>
<reference evidence="2 3" key="1">
    <citation type="submission" date="2020-10" db="EMBL/GenBank/DDBJ databases">
        <title>Sequencing the genomes of 1000 actinobacteria strains.</title>
        <authorList>
            <person name="Klenk H.-P."/>
        </authorList>
    </citation>
    <scope>NUCLEOTIDE SEQUENCE [LARGE SCALE GENOMIC DNA]</scope>
    <source>
        <strain evidence="2 3">DSM 46744</strain>
    </source>
</reference>
<comment type="caution">
    <text evidence="2">The sequence shown here is derived from an EMBL/GenBank/DDBJ whole genome shotgun (WGS) entry which is preliminary data.</text>
</comment>